<sequence length="574" mass="62126">MTYDTYIVKSGDSLSKIARLHGTEARTIAELNGINNPDVIRVGQKIRIPIADDPKANLQYSKDDASPASITAPSNQSHNNSHEEKKSSDSEVFFQFFDVLSLPIEGLKVIIEAGGNLFTSVTGNDGSIPSVEVPSKLPRVSVKVEKATGGTKEVANFNAEPGSQHVLLTSPKLSLDSVQRPHEGPKPALKIPSKPSPAPAIISAKTDRIPRAGSNAKTDRLPAASEPPQRKQSEALAPGTIKETRSPAGNPVLQVALECPNPENLRLDRNFKYRDIIIAAGKRSGFIPQAIAAVMNAEAATITEVTERAILGKDKKPIIDQKTGKPKTRKIRKNYGEWDTRSASPASSARGMTQFLDGSWIDNATTEGTRLNEKAKKNGWLTTKAIKDKKGNESEIPAFLLEDEKLVTAAKGGTLARTLSRKPYLTGCATASDANLQALLDMRFDAESAIDAAVDYGLINLQGLKDAGYDLSELNDGERAKIIYLCHHLGLADAKRFIQKTISESSAKKLLITQVGAASAKEYADNADGTYVQGHRAWLNGFENKRIILTKFMCDPSKVPEVRELTVITDSIKV</sequence>
<organism evidence="3 4">
    <name type="scientific">Xanthomonas oryzae pv. oryzae</name>
    <dbReference type="NCBI Taxonomy" id="64187"/>
    <lineage>
        <taxon>Bacteria</taxon>
        <taxon>Pseudomonadati</taxon>
        <taxon>Pseudomonadota</taxon>
        <taxon>Gammaproteobacteria</taxon>
        <taxon>Lysobacterales</taxon>
        <taxon>Lysobacteraceae</taxon>
        <taxon>Xanthomonas</taxon>
    </lineage>
</organism>
<evidence type="ECO:0000259" key="2">
    <source>
        <dbReference type="PROSITE" id="PS51782"/>
    </source>
</evidence>
<feature type="compositionally biased region" description="Low complexity" evidence="1">
    <location>
        <begin position="186"/>
        <end position="204"/>
    </location>
</feature>
<dbReference type="Gene3D" id="1.10.530.10">
    <property type="match status" value="1"/>
</dbReference>
<dbReference type="EMBL" id="CP047493">
    <property type="protein sequence ID" value="UXW00349.1"/>
    <property type="molecule type" value="Genomic_DNA"/>
</dbReference>
<dbReference type="Pfam" id="PF01476">
    <property type="entry name" value="LysM"/>
    <property type="match status" value="1"/>
</dbReference>
<proteinExistence type="predicted"/>
<protein>
    <submittedName>
        <fullName evidence="3">LysM peptidoglycan-binding domain-containing protein</fullName>
    </submittedName>
</protein>
<evidence type="ECO:0000256" key="1">
    <source>
        <dbReference type="SAM" id="MobiDB-lite"/>
    </source>
</evidence>
<dbReference type="InterPro" id="IPR018392">
    <property type="entry name" value="LysM"/>
</dbReference>
<dbReference type="SMART" id="SM00257">
    <property type="entry name" value="LysM"/>
    <property type="match status" value="1"/>
</dbReference>
<gene>
    <name evidence="3" type="ORF">IXO792_03175</name>
</gene>
<feature type="domain" description="LysM" evidence="2">
    <location>
        <begin position="4"/>
        <end position="48"/>
    </location>
</feature>
<dbReference type="Proteomes" id="UP000187097">
    <property type="component" value="Chromosome"/>
</dbReference>
<dbReference type="AlphaFoldDB" id="A0AAJ5M9U8"/>
<dbReference type="PANTHER" id="PTHR33734:SF22">
    <property type="entry name" value="MEMBRANE-BOUND LYTIC MUREIN TRANSGLYCOSYLASE D"/>
    <property type="match status" value="1"/>
</dbReference>
<feature type="region of interest" description="Disordered" evidence="1">
    <location>
        <begin position="176"/>
        <end position="248"/>
    </location>
</feature>
<accession>A0AAJ5M9U8</accession>
<dbReference type="PANTHER" id="PTHR33734">
    <property type="entry name" value="LYSM DOMAIN-CONTAINING GPI-ANCHORED PROTEIN 2"/>
    <property type="match status" value="1"/>
</dbReference>
<dbReference type="RefSeq" id="WP_075239457.1">
    <property type="nucleotide sequence ID" value="NZ_CP013670.1"/>
</dbReference>
<feature type="region of interest" description="Disordered" evidence="1">
    <location>
        <begin position="57"/>
        <end position="86"/>
    </location>
</feature>
<reference evidence="3" key="1">
    <citation type="submission" date="2015-01" db="EMBL/GenBank/DDBJ databases">
        <authorList>
            <person name="Midha S."/>
            <person name="Anil M.G."/>
            <person name="Mishra D."/>
            <person name="Brahma K."/>
            <person name="Laha G.S."/>
            <person name="Sundaram R.M."/>
            <person name="Sonti R.V."/>
            <person name="Patil P.B."/>
        </authorList>
    </citation>
    <scope>NUCLEOTIDE SEQUENCE</scope>
    <source>
        <strain evidence="3">IXO792</strain>
    </source>
</reference>
<evidence type="ECO:0000313" key="4">
    <source>
        <dbReference type="Proteomes" id="UP000187097"/>
    </source>
</evidence>
<dbReference type="PROSITE" id="PS51782">
    <property type="entry name" value="LYSM"/>
    <property type="match status" value="1"/>
</dbReference>
<dbReference type="CDD" id="cd00118">
    <property type="entry name" value="LysM"/>
    <property type="match status" value="1"/>
</dbReference>
<dbReference type="InterPro" id="IPR036779">
    <property type="entry name" value="LysM_dom_sf"/>
</dbReference>
<dbReference type="SUPFAM" id="SSF54106">
    <property type="entry name" value="LysM domain"/>
    <property type="match status" value="1"/>
</dbReference>
<reference evidence="3" key="2">
    <citation type="submission" date="2020-01" db="EMBL/GenBank/DDBJ databases">
        <title>Complete genome investigation of Xanthomonas oryzae strains.</title>
        <authorList>
            <person name="Kaur A."/>
            <person name="Bansal K."/>
            <person name="Patil P.B."/>
        </authorList>
    </citation>
    <scope>NUCLEOTIDE SEQUENCE</scope>
    <source>
        <strain evidence="3">IXO792</strain>
    </source>
</reference>
<dbReference type="Gene3D" id="3.10.350.10">
    <property type="entry name" value="LysM domain"/>
    <property type="match status" value="1"/>
</dbReference>
<feature type="compositionally biased region" description="Polar residues" evidence="1">
    <location>
        <begin position="68"/>
        <end position="79"/>
    </location>
</feature>
<name>A0AAJ5M9U8_XANOO</name>
<evidence type="ECO:0000313" key="3">
    <source>
        <dbReference type="EMBL" id="UXW00349.1"/>
    </source>
</evidence>